<organism evidence="1 2">
    <name type="scientific">Leucocoprinus leucothites</name>
    <dbReference type="NCBI Taxonomy" id="201217"/>
    <lineage>
        <taxon>Eukaryota</taxon>
        <taxon>Fungi</taxon>
        <taxon>Dikarya</taxon>
        <taxon>Basidiomycota</taxon>
        <taxon>Agaricomycotina</taxon>
        <taxon>Agaricomycetes</taxon>
        <taxon>Agaricomycetidae</taxon>
        <taxon>Agaricales</taxon>
        <taxon>Agaricineae</taxon>
        <taxon>Agaricaceae</taxon>
        <taxon>Leucocoprinus</taxon>
    </lineage>
</organism>
<sequence>MADLPRSPKSGIEWTENDLEAYNIHLRMEDVTTFFSGHPISIQPNIDDEILTVQEADGMTSDKNAELMHLLDLAMRPSLSVSAVHDFAVELLKRLGFVKRHRIARTRMEIPILICGEWKVAKTDVCLVDRLTNQILMIVLEDRRHDPREPSDPLPHLVAAAIAAFDHNNGQLTIEGEEYVTASGPILGIILSGTTPTFYRLHISNDLVRHVRHGLYPLEPTTVHFLVPDLPRPTIRSEGMKPSITDRYFSAATKHF</sequence>
<keyword evidence="2" id="KW-1185">Reference proteome</keyword>
<evidence type="ECO:0000313" key="1">
    <source>
        <dbReference type="EMBL" id="KAF5353928.1"/>
    </source>
</evidence>
<protein>
    <submittedName>
        <fullName evidence="1">Uncharacterized protein</fullName>
    </submittedName>
</protein>
<gene>
    <name evidence="1" type="ORF">D9756_007094</name>
</gene>
<comment type="caution">
    <text evidence="1">The sequence shown here is derived from an EMBL/GenBank/DDBJ whole genome shotgun (WGS) entry which is preliminary data.</text>
</comment>
<evidence type="ECO:0000313" key="2">
    <source>
        <dbReference type="Proteomes" id="UP000559027"/>
    </source>
</evidence>
<dbReference type="EMBL" id="JAACJO010000009">
    <property type="protein sequence ID" value="KAF5353928.1"/>
    <property type="molecule type" value="Genomic_DNA"/>
</dbReference>
<accession>A0A8H5D665</accession>
<name>A0A8H5D665_9AGAR</name>
<proteinExistence type="predicted"/>
<dbReference type="Proteomes" id="UP000559027">
    <property type="component" value="Unassembled WGS sequence"/>
</dbReference>
<reference evidence="1 2" key="1">
    <citation type="journal article" date="2020" name="ISME J.">
        <title>Uncovering the hidden diversity of litter-decomposition mechanisms in mushroom-forming fungi.</title>
        <authorList>
            <person name="Floudas D."/>
            <person name="Bentzer J."/>
            <person name="Ahren D."/>
            <person name="Johansson T."/>
            <person name="Persson P."/>
            <person name="Tunlid A."/>
        </authorList>
    </citation>
    <scope>NUCLEOTIDE SEQUENCE [LARGE SCALE GENOMIC DNA]</scope>
    <source>
        <strain evidence="1 2">CBS 146.42</strain>
    </source>
</reference>
<dbReference type="AlphaFoldDB" id="A0A8H5D665"/>
<dbReference type="OrthoDB" id="3258141at2759"/>